<dbReference type="Proteomes" id="UP001596002">
    <property type="component" value="Unassembled WGS sequence"/>
</dbReference>
<evidence type="ECO:0000256" key="2">
    <source>
        <dbReference type="NCBIfam" id="TIGR03664"/>
    </source>
</evidence>
<dbReference type="GO" id="GO:0016798">
    <property type="term" value="F:hydrolase activity, acting on glycosyl bonds"/>
    <property type="evidence" value="ECO:0007669"/>
    <property type="project" value="UniProtKB-KW"/>
</dbReference>
<dbReference type="InterPro" id="IPR035994">
    <property type="entry name" value="Nucleoside_phosphorylase_sf"/>
</dbReference>
<dbReference type="EMBL" id="JBHSHC010000090">
    <property type="protein sequence ID" value="MFC4767833.1"/>
    <property type="molecule type" value="Genomic_DNA"/>
</dbReference>
<comment type="caution">
    <text evidence="4">The sequence shown here is derived from an EMBL/GenBank/DDBJ whole genome shotgun (WGS) entry which is preliminary data.</text>
</comment>
<dbReference type="NCBIfam" id="NF006087">
    <property type="entry name" value="PRK08236.1"/>
    <property type="match status" value="1"/>
</dbReference>
<keyword evidence="1 4" id="KW-0378">Hydrolase</keyword>
<dbReference type="InterPro" id="IPR019963">
    <property type="entry name" value="FL_hydrolase_MqnB"/>
</dbReference>
<evidence type="ECO:0000256" key="1">
    <source>
        <dbReference type="HAMAP-Rule" id="MF_00991"/>
    </source>
</evidence>
<proteinExistence type="inferred from homology"/>
<comment type="similarity">
    <text evidence="1">Belongs to the PNP/UDP phosphorylase family. Futalosine hydrolase subfamily.</text>
</comment>
<keyword evidence="5" id="KW-1185">Reference proteome</keyword>
<dbReference type="EC" id="3.2.2.26" evidence="1 2"/>
<dbReference type="CDD" id="cd17766">
    <property type="entry name" value="futalosine_nucleosidase_MqnB"/>
    <property type="match status" value="1"/>
</dbReference>
<evidence type="ECO:0000313" key="5">
    <source>
        <dbReference type="Proteomes" id="UP001596002"/>
    </source>
</evidence>
<dbReference type="HAMAP" id="MF_00991">
    <property type="entry name" value="MqnB"/>
    <property type="match status" value="1"/>
</dbReference>
<dbReference type="NCBIfam" id="TIGR03664">
    <property type="entry name" value="fut_nucase"/>
    <property type="match status" value="1"/>
</dbReference>
<name>A0ABV9Q238_9BACL</name>
<keyword evidence="4" id="KW-0326">Glycosidase</keyword>
<dbReference type="SUPFAM" id="SSF53167">
    <property type="entry name" value="Purine and uridine phosphorylases"/>
    <property type="match status" value="1"/>
</dbReference>
<gene>
    <name evidence="1" type="primary">mqnB</name>
    <name evidence="4" type="ORF">ACFO8Q_10755</name>
</gene>
<dbReference type="Pfam" id="PF01048">
    <property type="entry name" value="PNP_UDP_1"/>
    <property type="match status" value="1"/>
</dbReference>
<reference evidence="5" key="1">
    <citation type="journal article" date="2019" name="Int. J. Syst. Evol. Microbiol.">
        <title>The Global Catalogue of Microorganisms (GCM) 10K type strain sequencing project: providing services to taxonomists for standard genome sequencing and annotation.</title>
        <authorList>
            <consortium name="The Broad Institute Genomics Platform"/>
            <consortium name="The Broad Institute Genome Sequencing Center for Infectious Disease"/>
            <person name="Wu L."/>
            <person name="Ma J."/>
        </authorList>
    </citation>
    <scope>NUCLEOTIDE SEQUENCE [LARGE SCALE GENOMIC DNA]</scope>
    <source>
        <strain evidence="5">WYCCWR 12678</strain>
    </source>
</reference>
<feature type="domain" description="Nucleoside phosphorylase" evidence="3">
    <location>
        <begin position="19"/>
        <end position="206"/>
    </location>
</feature>
<dbReference type="PANTHER" id="PTHR46832">
    <property type="entry name" value="5'-METHYLTHIOADENOSINE/S-ADENOSYLHOMOCYSTEINE NUCLEOSIDASE"/>
    <property type="match status" value="1"/>
</dbReference>
<comment type="catalytic activity">
    <reaction evidence="1">
        <text>futalosine + H2O = dehypoxanthine futalosine + hypoxanthine</text>
        <dbReference type="Rhea" id="RHEA:25904"/>
        <dbReference type="ChEBI" id="CHEBI:15377"/>
        <dbReference type="ChEBI" id="CHEBI:17368"/>
        <dbReference type="ChEBI" id="CHEBI:58863"/>
        <dbReference type="ChEBI" id="CHEBI:58864"/>
        <dbReference type="EC" id="3.2.2.26"/>
    </reaction>
</comment>
<evidence type="ECO:0000259" key="3">
    <source>
        <dbReference type="Pfam" id="PF01048"/>
    </source>
</evidence>
<keyword evidence="1" id="KW-0474">Menaquinone biosynthesis</keyword>
<comment type="function">
    <text evidence="1">Catalyzes the hydrolysis of futalosine (FL) to dehypoxanthine futalosine (DHFL) and hypoxanthine, a step in the biosynthesis of menaquinone (MK, vitamin K2).</text>
</comment>
<protein>
    <recommendedName>
        <fullName evidence="1 2">Futalosine hydrolase</fullName>
        <shortName evidence="1">FL hydrolase</shortName>
        <ecNumber evidence="1 2">3.2.2.26</ecNumber>
    </recommendedName>
    <alternativeName>
        <fullName evidence="1">Futalosine nucleosidase</fullName>
    </alternativeName>
    <alternativeName>
        <fullName evidence="1">Menaquinone biosynthetic enzyme MqnB</fullName>
    </alternativeName>
</protein>
<dbReference type="InterPro" id="IPR000845">
    <property type="entry name" value="Nucleoside_phosphorylase_d"/>
</dbReference>
<comment type="pathway">
    <text evidence="1">Quinol/quinone metabolism; menaquinone biosynthesis.</text>
</comment>
<dbReference type="PANTHER" id="PTHR46832:SF2">
    <property type="entry name" value="FUTALOSINE HYDROLASE"/>
    <property type="match status" value="1"/>
</dbReference>
<accession>A0ABV9Q238</accession>
<dbReference type="RefSeq" id="WP_380025765.1">
    <property type="nucleotide sequence ID" value="NZ_JBHSHC010000090.1"/>
</dbReference>
<dbReference type="Gene3D" id="3.40.50.1580">
    <property type="entry name" value="Nucleoside phosphorylase domain"/>
    <property type="match status" value="1"/>
</dbReference>
<evidence type="ECO:0000313" key="4">
    <source>
        <dbReference type="EMBL" id="MFC4767833.1"/>
    </source>
</evidence>
<sequence>MRVLVVTSVSAERDAVLRGLHGSSRFEVLVAGVGPAAAAASTATALATAKYGLVVSAGIGGGFPGRAEVGSLVVANEIVAADLGAQTPDGFCSLDELGFGSTRVPVDPRLVTRVTGGLQAAGLPVTAGPVLSVSTVTGTATTALELTSRVPGATAEAMEGYGVATAARHHGVPILEIRAISNPVGPRDRASWRIKEALNVLEAASSIFPEVLL</sequence>
<organism evidence="4 5">
    <name type="scientific">Effusibacillus consociatus</name>
    <dbReference type="NCBI Taxonomy" id="1117041"/>
    <lineage>
        <taxon>Bacteria</taxon>
        <taxon>Bacillati</taxon>
        <taxon>Bacillota</taxon>
        <taxon>Bacilli</taxon>
        <taxon>Bacillales</taxon>
        <taxon>Alicyclobacillaceae</taxon>
        <taxon>Effusibacillus</taxon>
    </lineage>
</organism>